<dbReference type="STRING" id="10195.A0A3M7QXT2"/>
<dbReference type="InterPro" id="IPR052462">
    <property type="entry name" value="SLIRP/GR-RBP-like"/>
</dbReference>
<dbReference type="SUPFAM" id="SSF54928">
    <property type="entry name" value="RNA-binding domain, RBD"/>
    <property type="match status" value="1"/>
</dbReference>
<evidence type="ECO:0000313" key="5">
    <source>
        <dbReference type="Proteomes" id="UP000276133"/>
    </source>
</evidence>
<evidence type="ECO:0000259" key="3">
    <source>
        <dbReference type="PROSITE" id="PS50102"/>
    </source>
</evidence>
<dbReference type="Proteomes" id="UP000276133">
    <property type="component" value="Unassembled WGS sequence"/>
</dbReference>
<evidence type="ECO:0000313" key="4">
    <source>
        <dbReference type="EMBL" id="RNA15911.1"/>
    </source>
</evidence>
<dbReference type="GO" id="GO:0003723">
    <property type="term" value="F:RNA binding"/>
    <property type="evidence" value="ECO:0007669"/>
    <property type="project" value="UniProtKB-UniRule"/>
</dbReference>
<organism evidence="4 5">
    <name type="scientific">Brachionus plicatilis</name>
    <name type="common">Marine rotifer</name>
    <name type="synonym">Brachionus muelleri</name>
    <dbReference type="NCBI Taxonomy" id="10195"/>
    <lineage>
        <taxon>Eukaryota</taxon>
        <taxon>Metazoa</taxon>
        <taxon>Spiralia</taxon>
        <taxon>Gnathifera</taxon>
        <taxon>Rotifera</taxon>
        <taxon>Eurotatoria</taxon>
        <taxon>Monogononta</taxon>
        <taxon>Pseudotrocha</taxon>
        <taxon>Ploima</taxon>
        <taxon>Brachionidae</taxon>
        <taxon>Brachionus</taxon>
    </lineage>
</organism>
<dbReference type="SMART" id="SM00360">
    <property type="entry name" value="RRM"/>
    <property type="match status" value="1"/>
</dbReference>
<keyword evidence="5" id="KW-1185">Reference proteome</keyword>
<evidence type="ECO:0000256" key="1">
    <source>
        <dbReference type="ARBA" id="ARBA00022884"/>
    </source>
</evidence>
<dbReference type="EMBL" id="REGN01004850">
    <property type="protein sequence ID" value="RNA15911.1"/>
    <property type="molecule type" value="Genomic_DNA"/>
</dbReference>
<dbReference type="PANTHER" id="PTHR48027">
    <property type="entry name" value="HETEROGENEOUS NUCLEAR RIBONUCLEOPROTEIN 87F-RELATED"/>
    <property type="match status" value="1"/>
</dbReference>
<dbReference type="InterPro" id="IPR035979">
    <property type="entry name" value="RBD_domain_sf"/>
</dbReference>
<dbReference type="PROSITE" id="PS50102">
    <property type="entry name" value="RRM"/>
    <property type="match status" value="1"/>
</dbReference>
<dbReference type="Pfam" id="PF00076">
    <property type="entry name" value="RRM_1"/>
    <property type="match status" value="1"/>
</dbReference>
<dbReference type="AlphaFoldDB" id="A0A3M7QXT2"/>
<comment type="caution">
    <text evidence="4">The sequence shown here is derived from an EMBL/GenBank/DDBJ whole genome shotgun (WGS) entry which is preliminary data.</text>
</comment>
<evidence type="ECO:0000256" key="2">
    <source>
        <dbReference type="PROSITE-ProRule" id="PRU00176"/>
    </source>
</evidence>
<sequence>MDVVNFFSRYGNVIEFKMMYDESKQKPRGFGFITFELEESAIQVLKQQYFQFNGKQIEVKPQNHNVKQKQQFPQSFNQNQQMYMNNWNNQRGANWNSQPKTNWRSNFHMQGQYQGQQCINSGYPSGNNPSYPVQPQSNWNNFNFYGQNGSGHGQTNGYFDGNAALSAATGYSS</sequence>
<feature type="domain" description="RRM" evidence="3">
    <location>
        <begin position="1"/>
        <end position="71"/>
    </location>
</feature>
<dbReference type="OrthoDB" id="762982at2759"/>
<dbReference type="InterPro" id="IPR000504">
    <property type="entry name" value="RRM_dom"/>
</dbReference>
<protein>
    <submittedName>
        <fullName evidence="4">DAZ-associated 1-like isoform X3</fullName>
    </submittedName>
</protein>
<dbReference type="Gene3D" id="3.30.70.330">
    <property type="match status" value="1"/>
</dbReference>
<dbReference type="InterPro" id="IPR012677">
    <property type="entry name" value="Nucleotide-bd_a/b_plait_sf"/>
</dbReference>
<proteinExistence type="predicted"/>
<keyword evidence="1 2" id="KW-0694">RNA-binding</keyword>
<accession>A0A3M7QXT2</accession>
<name>A0A3M7QXT2_BRAPC</name>
<reference evidence="4 5" key="1">
    <citation type="journal article" date="2018" name="Sci. Rep.">
        <title>Genomic signatures of local adaptation to the degree of environmental predictability in rotifers.</title>
        <authorList>
            <person name="Franch-Gras L."/>
            <person name="Hahn C."/>
            <person name="Garcia-Roger E.M."/>
            <person name="Carmona M.J."/>
            <person name="Serra M."/>
            <person name="Gomez A."/>
        </authorList>
    </citation>
    <scope>NUCLEOTIDE SEQUENCE [LARGE SCALE GENOMIC DNA]</scope>
    <source>
        <strain evidence="4">HYR1</strain>
    </source>
</reference>
<gene>
    <name evidence="4" type="ORF">BpHYR1_016475</name>
</gene>